<reference evidence="2" key="1">
    <citation type="submission" date="2018-06" db="EMBL/GenBank/DDBJ databases">
        <authorList>
            <person name="Zhirakovskaya E."/>
        </authorList>
    </citation>
    <scope>NUCLEOTIDE SEQUENCE</scope>
</reference>
<gene>
    <name evidence="2" type="ORF">MNBD_GAMMA24-670</name>
</gene>
<keyword evidence="1" id="KW-0472">Membrane</keyword>
<proteinExistence type="predicted"/>
<organism evidence="2">
    <name type="scientific">hydrothermal vent metagenome</name>
    <dbReference type="NCBI Taxonomy" id="652676"/>
    <lineage>
        <taxon>unclassified sequences</taxon>
        <taxon>metagenomes</taxon>
        <taxon>ecological metagenomes</taxon>
    </lineage>
</organism>
<keyword evidence="1" id="KW-0812">Transmembrane</keyword>
<sequence>MPEDSASRFSKNWFFWSLLFFSGSFLLAWLEWQSLTSHILGWFLATSLWSAICAIGYSLVDWLSKK</sequence>
<evidence type="ECO:0000313" key="2">
    <source>
        <dbReference type="EMBL" id="VAX13678.1"/>
    </source>
</evidence>
<keyword evidence="1" id="KW-1133">Transmembrane helix</keyword>
<feature type="transmembrane region" description="Helical" evidence="1">
    <location>
        <begin position="42"/>
        <end position="60"/>
    </location>
</feature>
<dbReference type="EMBL" id="UOFZ01000130">
    <property type="protein sequence ID" value="VAX13678.1"/>
    <property type="molecule type" value="Genomic_DNA"/>
</dbReference>
<name>A0A3B1BQC3_9ZZZZ</name>
<feature type="transmembrane region" description="Helical" evidence="1">
    <location>
        <begin position="12"/>
        <end position="30"/>
    </location>
</feature>
<accession>A0A3B1BQC3</accession>
<protein>
    <submittedName>
        <fullName evidence="2">Uncharacterized protein</fullName>
    </submittedName>
</protein>
<dbReference type="AlphaFoldDB" id="A0A3B1BQC3"/>
<evidence type="ECO:0000256" key="1">
    <source>
        <dbReference type="SAM" id="Phobius"/>
    </source>
</evidence>